<dbReference type="Pfam" id="PF05075">
    <property type="entry name" value="DUF684"/>
    <property type="match status" value="1"/>
</dbReference>
<keyword evidence="2" id="KW-1185">Reference proteome</keyword>
<dbReference type="EMBL" id="GL379787">
    <property type="protein sequence ID" value="EGT30675.1"/>
    <property type="molecule type" value="Genomic_DNA"/>
</dbReference>
<dbReference type="InParanoid" id="G0M9N6"/>
<accession>G0M9N6</accession>
<dbReference type="AlphaFoldDB" id="G0M9N6"/>
<evidence type="ECO:0000313" key="2">
    <source>
        <dbReference type="Proteomes" id="UP000008068"/>
    </source>
</evidence>
<dbReference type="Proteomes" id="UP000008068">
    <property type="component" value="Unassembled WGS sequence"/>
</dbReference>
<evidence type="ECO:0000313" key="1">
    <source>
        <dbReference type="EMBL" id="EGT30675.1"/>
    </source>
</evidence>
<name>G0M9N6_CAEBE</name>
<dbReference type="HOGENOM" id="CLU_040461_1_1_1"/>
<dbReference type="PANTHER" id="PTHR31464:SF3">
    <property type="entry name" value="AAA DOMAIN-CONTAINING PROTEIN-RELATED"/>
    <property type="match status" value="1"/>
</dbReference>
<protein>
    <submittedName>
        <fullName evidence="1">Uncharacterized protein</fullName>
    </submittedName>
</protein>
<sequence length="408" mass="46558">MVDVKEVNVKEVNKWVDLIKESANVGKFIFGDVMKSVAEIAGLGGFVKAIIVFMPVKPDPIISKLKELEVKIDAITSRMSQHFNDMKSFMTELNFYVEVITPTSKLTKFMLDCLNHPTKNAKENFEKEYNKQTPLSIAYTLIGYLEHKSTNPLTMAMNADRLKTKGTFEKWQGIINAVLGQFLFLEAFACGLLKDKNQYDANQLIKRSNALLREIENWKNDYKKTPHYWDGLRQYLDEFAIDRKTWSHSKMADELKRELDTVLTNDSIRIFVGSENENLPTGCHSKYNNMVMMKVIPKAWFSSGEGTSIMILRGSNVINVSAKKHAEAKSKIAAAQNNKLFGSKKEIGARILNDCTPDVDMVLAVVLALECVFMEWRNVNWFGPEPEKCDLDLEDKGTFEKGNPLRWR</sequence>
<dbReference type="OMA" id="ARILNDC"/>
<reference evidence="2" key="1">
    <citation type="submission" date="2011-07" db="EMBL/GenBank/DDBJ databases">
        <authorList>
            <consortium name="Caenorhabditis brenneri Sequencing and Analysis Consortium"/>
            <person name="Wilson R.K."/>
        </authorList>
    </citation>
    <scope>NUCLEOTIDE SEQUENCE [LARGE SCALE GENOMIC DNA]</scope>
    <source>
        <strain evidence="2">PB2801</strain>
    </source>
</reference>
<dbReference type="STRING" id="135651.G0M9N6"/>
<dbReference type="PANTHER" id="PTHR31464">
    <property type="entry name" value="PROTEIN CBG01266"/>
    <property type="match status" value="1"/>
</dbReference>
<dbReference type="InterPro" id="IPR007767">
    <property type="entry name" value="DUF684"/>
</dbReference>
<dbReference type="OrthoDB" id="5789346at2759"/>
<organism evidence="2">
    <name type="scientific">Caenorhabditis brenneri</name>
    <name type="common">Nematode worm</name>
    <dbReference type="NCBI Taxonomy" id="135651"/>
    <lineage>
        <taxon>Eukaryota</taxon>
        <taxon>Metazoa</taxon>
        <taxon>Ecdysozoa</taxon>
        <taxon>Nematoda</taxon>
        <taxon>Chromadorea</taxon>
        <taxon>Rhabditida</taxon>
        <taxon>Rhabditina</taxon>
        <taxon>Rhabditomorpha</taxon>
        <taxon>Rhabditoidea</taxon>
        <taxon>Rhabditidae</taxon>
        <taxon>Peloderinae</taxon>
        <taxon>Caenorhabditis</taxon>
    </lineage>
</organism>
<proteinExistence type="predicted"/>
<gene>
    <name evidence="1" type="ORF">CAEBREN_19885</name>
</gene>